<gene>
    <name evidence="1" type="ORF">EVAR_13632_1</name>
</gene>
<dbReference type="EMBL" id="BGZK01000223">
    <property type="protein sequence ID" value="GBP29709.1"/>
    <property type="molecule type" value="Genomic_DNA"/>
</dbReference>
<evidence type="ECO:0000313" key="1">
    <source>
        <dbReference type="EMBL" id="GBP29709.1"/>
    </source>
</evidence>
<dbReference type="AlphaFoldDB" id="A0A4C1UTT7"/>
<comment type="caution">
    <text evidence="1">The sequence shown here is derived from an EMBL/GenBank/DDBJ whole genome shotgun (WGS) entry which is preliminary data.</text>
</comment>
<protein>
    <submittedName>
        <fullName evidence="1">Uncharacterized protein</fullName>
    </submittedName>
</protein>
<organism evidence="1 2">
    <name type="scientific">Eumeta variegata</name>
    <name type="common">Bagworm moth</name>
    <name type="synonym">Eumeta japonica</name>
    <dbReference type="NCBI Taxonomy" id="151549"/>
    <lineage>
        <taxon>Eukaryota</taxon>
        <taxon>Metazoa</taxon>
        <taxon>Ecdysozoa</taxon>
        <taxon>Arthropoda</taxon>
        <taxon>Hexapoda</taxon>
        <taxon>Insecta</taxon>
        <taxon>Pterygota</taxon>
        <taxon>Neoptera</taxon>
        <taxon>Endopterygota</taxon>
        <taxon>Lepidoptera</taxon>
        <taxon>Glossata</taxon>
        <taxon>Ditrysia</taxon>
        <taxon>Tineoidea</taxon>
        <taxon>Psychidae</taxon>
        <taxon>Oiketicinae</taxon>
        <taxon>Eumeta</taxon>
    </lineage>
</organism>
<accession>A0A4C1UTT7</accession>
<dbReference type="Proteomes" id="UP000299102">
    <property type="component" value="Unassembled WGS sequence"/>
</dbReference>
<reference evidence="1 2" key="1">
    <citation type="journal article" date="2019" name="Commun. Biol.">
        <title>The bagworm genome reveals a unique fibroin gene that provides high tensile strength.</title>
        <authorList>
            <person name="Kono N."/>
            <person name="Nakamura H."/>
            <person name="Ohtoshi R."/>
            <person name="Tomita M."/>
            <person name="Numata K."/>
            <person name="Arakawa K."/>
        </authorList>
    </citation>
    <scope>NUCLEOTIDE SEQUENCE [LARGE SCALE GENOMIC DNA]</scope>
</reference>
<name>A0A4C1UTT7_EUMVA</name>
<keyword evidence="2" id="KW-1185">Reference proteome</keyword>
<sequence length="109" mass="12697">MYELRLVECSGRNLDSGPKYFLYSRTAEMATEERLLWKTLLKHEMMLKKQTGVHCVETDGVTAPMALHVGTLLNLASQRTYPRNWNIQKKRREFRSNITVFHQGPSMPL</sequence>
<proteinExistence type="predicted"/>
<evidence type="ECO:0000313" key="2">
    <source>
        <dbReference type="Proteomes" id="UP000299102"/>
    </source>
</evidence>